<organism evidence="1 2">
    <name type="scientific">Paenibacillus lacisoli</name>
    <dbReference type="NCBI Taxonomy" id="3064525"/>
    <lineage>
        <taxon>Bacteria</taxon>
        <taxon>Bacillati</taxon>
        <taxon>Bacillota</taxon>
        <taxon>Bacilli</taxon>
        <taxon>Bacillales</taxon>
        <taxon>Paenibacillaceae</taxon>
        <taxon>Paenibacillus</taxon>
    </lineage>
</organism>
<evidence type="ECO:0000313" key="1">
    <source>
        <dbReference type="EMBL" id="MDO7908460.1"/>
    </source>
</evidence>
<sequence length="65" mass="7991">MNNLTEEPVRMKSMMGNRIWRLYNSDRAAFKEETLRYFSRGYPGWKVVRIDYPLVYLEDERNKQK</sequence>
<keyword evidence="2" id="KW-1185">Reference proteome</keyword>
<name>A0ABT9CGT9_9BACL</name>
<accession>A0ABT9CGT9</accession>
<evidence type="ECO:0000313" key="2">
    <source>
        <dbReference type="Proteomes" id="UP001240171"/>
    </source>
</evidence>
<dbReference type="Proteomes" id="UP001240171">
    <property type="component" value="Unassembled WGS sequence"/>
</dbReference>
<proteinExistence type="predicted"/>
<dbReference type="RefSeq" id="WP_305025680.1">
    <property type="nucleotide sequence ID" value="NZ_JAUQTB010000016.1"/>
</dbReference>
<dbReference type="EMBL" id="JAUQTB010000016">
    <property type="protein sequence ID" value="MDO7908460.1"/>
    <property type="molecule type" value="Genomic_DNA"/>
</dbReference>
<protein>
    <submittedName>
        <fullName evidence="1">Uncharacterized protein</fullName>
    </submittedName>
</protein>
<comment type="caution">
    <text evidence="1">The sequence shown here is derived from an EMBL/GenBank/DDBJ whole genome shotgun (WGS) entry which is preliminary data.</text>
</comment>
<reference evidence="1 2" key="1">
    <citation type="submission" date="2023-07" db="EMBL/GenBank/DDBJ databases">
        <title>Paenibacillus sp. JX-17 nov. isolated from soil.</title>
        <authorList>
            <person name="Wan Y."/>
            <person name="Liu B."/>
        </authorList>
    </citation>
    <scope>NUCLEOTIDE SEQUENCE [LARGE SCALE GENOMIC DNA]</scope>
    <source>
        <strain evidence="1 2">JX-17</strain>
    </source>
</reference>
<gene>
    <name evidence="1" type="ORF">Q5741_18835</name>
</gene>